<keyword evidence="4" id="KW-1185">Reference proteome</keyword>
<dbReference type="AlphaFoldDB" id="A0A7Z9BW53"/>
<dbReference type="InterPro" id="IPR010095">
    <property type="entry name" value="Cas12f1-like_TNB"/>
</dbReference>
<dbReference type="Proteomes" id="UP000184550">
    <property type="component" value="Unassembled WGS sequence"/>
</dbReference>
<organism evidence="3 4">
    <name type="scientific">Planktothrix serta PCC 8927</name>
    <dbReference type="NCBI Taxonomy" id="671068"/>
    <lineage>
        <taxon>Bacteria</taxon>
        <taxon>Bacillati</taxon>
        <taxon>Cyanobacteriota</taxon>
        <taxon>Cyanophyceae</taxon>
        <taxon>Oscillatoriophycideae</taxon>
        <taxon>Oscillatoriales</taxon>
        <taxon>Microcoleaceae</taxon>
        <taxon>Planktothrix</taxon>
    </lineage>
</organism>
<gene>
    <name evidence="3" type="ORF">PL8927_750156</name>
</gene>
<dbReference type="GO" id="GO:0003677">
    <property type="term" value="F:DNA binding"/>
    <property type="evidence" value="ECO:0007669"/>
    <property type="project" value="UniProtKB-KW"/>
</dbReference>
<evidence type="ECO:0000313" key="3">
    <source>
        <dbReference type="EMBL" id="VXD22562.1"/>
    </source>
</evidence>
<dbReference type="RefSeq" id="WP_083624868.1">
    <property type="nucleotide sequence ID" value="NZ_LR734877.1"/>
</dbReference>
<protein>
    <recommendedName>
        <fullName evidence="2">Cas12f1-like TNB domain-containing protein</fullName>
    </recommendedName>
</protein>
<dbReference type="EMBL" id="CZCU02000152">
    <property type="protein sequence ID" value="VXD22562.1"/>
    <property type="molecule type" value="Genomic_DNA"/>
</dbReference>
<name>A0A7Z9BW53_9CYAN</name>
<proteinExistence type="predicted"/>
<keyword evidence="1" id="KW-0238">DNA-binding</keyword>
<dbReference type="Pfam" id="PF07282">
    <property type="entry name" value="Cas12f1-like_TNB"/>
    <property type="match status" value="1"/>
</dbReference>
<accession>A0A7Z9BW53</accession>
<feature type="domain" description="Cas12f1-like TNB" evidence="2">
    <location>
        <begin position="61"/>
        <end position="136"/>
    </location>
</feature>
<sequence length="169" mass="19719">MKLVERHVVTQSHSLWSEIDHYAFLSKNLFNLANYHYRQYFFLDHKKLSFNQLYHLVNIPHYRLIEMLTYKAKLKGIKVIITEESYTSQSSCLDRDELPKYGEKKPLFKGKRVARGLYRTGDNKLLNADVNGAFNIMRKVIPDVVDQGIKGLPFNPVVLDPLRMTSLSD</sequence>
<dbReference type="OrthoDB" id="442799at2"/>
<reference evidence="3" key="1">
    <citation type="submission" date="2019-10" db="EMBL/GenBank/DDBJ databases">
        <authorList>
            <consortium name="Genoscope - CEA"/>
            <person name="William W."/>
        </authorList>
    </citation>
    <scope>NUCLEOTIDE SEQUENCE [LARGE SCALE GENOMIC DNA]</scope>
    <source>
        <strain evidence="3">BBR_PRJEB10992</strain>
    </source>
</reference>
<evidence type="ECO:0000313" key="4">
    <source>
        <dbReference type="Proteomes" id="UP000184550"/>
    </source>
</evidence>
<evidence type="ECO:0000259" key="2">
    <source>
        <dbReference type="Pfam" id="PF07282"/>
    </source>
</evidence>
<evidence type="ECO:0000256" key="1">
    <source>
        <dbReference type="ARBA" id="ARBA00023125"/>
    </source>
</evidence>
<comment type="caution">
    <text evidence="3">The sequence shown here is derived from an EMBL/GenBank/DDBJ whole genome shotgun (WGS) entry which is preliminary data.</text>
</comment>